<evidence type="ECO:0000313" key="3">
    <source>
        <dbReference type="Proteomes" id="UP001177744"/>
    </source>
</evidence>
<feature type="compositionally biased region" description="Gly residues" evidence="1">
    <location>
        <begin position="339"/>
        <end position="354"/>
    </location>
</feature>
<dbReference type="Proteomes" id="UP001177744">
    <property type="component" value="Unassembled WGS sequence"/>
</dbReference>
<proteinExistence type="predicted"/>
<evidence type="ECO:0000256" key="1">
    <source>
        <dbReference type="SAM" id="MobiDB-lite"/>
    </source>
</evidence>
<dbReference type="AlphaFoldDB" id="A0AA40IC98"/>
<feature type="compositionally biased region" description="Polar residues" evidence="1">
    <location>
        <begin position="138"/>
        <end position="156"/>
    </location>
</feature>
<keyword evidence="3" id="KW-1185">Reference proteome</keyword>
<organism evidence="2 3">
    <name type="scientific">Cnephaeus nilssonii</name>
    <name type="common">Northern bat</name>
    <name type="synonym">Eptesicus nilssonii</name>
    <dbReference type="NCBI Taxonomy" id="3371016"/>
    <lineage>
        <taxon>Eukaryota</taxon>
        <taxon>Metazoa</taxon>
        <taxon>Chordata</taxon>
        <taxon>Craniata</taxon>
        <taxon>Vertebrata</taxon>
        <taxon>Euteleostomi</taxon>
        <taxon>Mammalia</taxon>
        <taxon>Eutheria</taxon>
        <taxon>Laurasiatheria</taxon>
        <taxon>Chiroptera</taxon>
        <taxon>Yangochiroptera</taxon>
        <taxon>Vespertilionidae</taxon>
        <taxon>Cnephaeus</taxon>
    </lineage>
</organism>
<dbReference type="EMBL" id="JAULJE010000001">
    <property type="protein sequence ID" value="KAK1346915.1"/>
    <property type="molecule type" value="Genomic_DNA"/>
</dbReference>
<sequence length="405" mass="42573">MQVVASAPAVGASTRRDHGTQEQRTFSNHQRLALMTGTSTPPWSAHLLHDPATADTTMFCALPPAALPTMFRARPLVTPDHLITAELQSPLTYVDRLLQNNQPNQDQSSRTDDLVMVMLDSLTDYIVEMVGMEANNENVPTTQQPAEGAANNNGEPRSSDAAFTLFDQKPAQGRPEVQASLRWQLPSSPGPLEAQVTRVGEACAAGSSSSRGGSGCSMESPSPLSPQLPRASRRHSQALDGGCPGLAQGTGKPKMAAAQPTPEVQASLGWQLPSFPGPPKAQITRAGQGLRCQQWRQQSGNTTQLTNGCQMTGSWLANAAAAAQASPTYEAALPSGRHSGAGGRGLAPGGGLGLGSTQRPCYRSQEPTPSGFLRSVQAPSGLGSPHPNVPATVSWPHFPVNTMEE</sequence>
<evidence type="ECO:0000313" key="2">
    <source>
        <dbReference type="EMBL" id="KAK1346915.1"/>
    </source>
</evidence>
<feature type="region of interest" description="Disordered" evidence="1">
    <location>
        <begin position="333"/>
        <end position="405"/>
    </location>
</feature>
<comment type="caution">
    <text evidence="2">The sequence shown here is derived from an EMBL/GenBank/DDBJ whole genome shotgun (WGS) entry which is preliminary data.</text>
</comment>
<feature type="region of interest" description="Disordered" evidence="1">
    <location>
        <begin position="1"/>
        <end position="27"/>
    </location>
</feature>
<feature type="region of interest" description="Disordered" evidence="1">
    <location>
        <begin position="138"/>
        <end position="160"/>
    </location>
</feature>
<protein>
    <submittedName>
        <fullName evidence="2">Uncharacterized protein</fullName>
    </submittedName>
</protein>
<feature type="compositionally biased region" description="Low complexity" evidence="1">
    <location>
        <begin position="201"/>
        <end position="220"/>
    </location>
</feature>
<reference evidence="2" key="1">
    <citation type="submission" date="2023-06" db="EMBL/GenBank/DDBJ databases">
        <title>Reference genome for the Northern bat (Eptesicus nilssonii), a most northern bat species.</title>
        <authorList>
            <person name="Laine V.N."/>
            <person name="Pulliainen A.T."/>
            <person name="Lilley T.M."/>
        </authorList>
    </citation>
    <scope>NUCLEOTIDE SEQUENCE</scope>
    <source>
        <strain evidence="2">BLF_Eptnil</strain>
        <tissue evidence="2">Kidney</tissue>
    </source>
</reference>
<gene>
    <name evidence="2" type="ORF">QTO34_000775</name>
</gene>
<name>A0AA40IC98_CNENI</name>
<feature type="region of interest" description="Disordered" evidence="1">
    <location>
        <begin position="201"/>
        <end position="263"/>
    </location>
</feature>
<accession>A0AA40IC98</accession>